<evidence type="ECO:0000256" key="1">
    <source>
        <dbReference type="ARBA" id="ARBA00004123"/>
    </source>
</evidence>
<comment type="subcellular location">
    <subcellularLocation>
        <location evidence="1">Nucleus</location>
    </subcellularLocation>
</comment>
<dbReference type="GO" id="GO:0140673">
    <property type="term" value="P:transcription elongation-coupled chromatin remodeling"/>
    <property type="evidence" value="ECO:0007669"/>
    <property type="project" value="InterPro"/>
</dbReference>
<keyword evidence="3" id="KW-0804">Transcription</keyword>
<accession>A0A1N6LWH0</accession>
<dbReference type="GeneID" id="33043595"/>
<reference evidence="7 8" key="1">
    <citation type="journal article" date="2012" name="Nucleic Acids Res.">
        <title>Sequencing of the smallest Apicomplexan genome from the human pathogen Babesia microti.</title>
        <authorList>
            <person name="Cornillot E."/>
            <person name="Hadj-Kaddour K."/>
            <person name="Dassouli A."/>
            <person name="Noel B."/>
            <person name="Ranwez V."/>
            <person name="Vacherie B."/>
            <person name="Augagneur Y."/>
            <person name="Bres V."/>
            <person name="Duclos A."/>
            <person name="Randazzo S."/>
            <person name="Carcy B."/>
            <person name="Debierre-Grockiego F."/>
            <person name="Delbecq S."/>
            <person name="Moubri-Menage K."/>
            <person name="Shams-Eldin H."/>
            <person name="Usmani-Brown S."/>
            <person name="Bringaud F."/>
            <person name="Wincker P."/>
            <person name="Vivares C.P."/>
            <person name="Schwarz R.T."/>
            <person name="Schetters T.P."/>
            <person name="Krause P.J."/>
            <person name="Gorenflot A."/>
            <person name="Berry V."/>
            <person name="Barbe V."/>
            <person name="Ben Mamoun C."/>
        </authorList>
    </citation>
    <scope>NUCLEOTIDE SEQUENCE [LARGE SCALE GENOMIC DNA]</scope>
    <source>
        <strain evidence="7 8">RI</strain>
    </source>
</reference>
<dbReference type="SUPFAM" id="SSF63393">
    <property type="entry name" value="RNA polymerase subunits"/>
    <property type="match status" value="1"/>
</dbReference>
<dbReference type="RefSeq" id="XP_021337328.1">
    <property type="nucleotide sequence ID" value="XM_021481822.1"/>
</dbReference>
<dbReference type="InterPro" id="IPR029040">
    <property type="entry name" value="RPABC4/Spt4"/>
</dbReference>
<proteinExistence type="inferred from homology"/>
<dbReference type="GO" id="GO:0006355">
    <property type="term" value="P:regulation of DNA-templated transcription"/>
    <property type="evidence" value="ECO:0007669"/>
    <property type="project" value="InterPro"/>
</dbReference>
<evidence type="ECO:0000256" key="3">
    <source>
        <dbReference type="ARBA" id="ARBA00023163"/>
    </source>
</evidence>
<protein>
    <submittedName>
        <fullName evidence="7">Ca2+-transporting ATPase</fullName>
    </submittedName>
</protein>
<comment type="similarity">
    <text evidence="2">Belongs to the SPT4 family.</text>
</comment>
<dbReference type="CDD" id="cd07973">
    <property type="entry name" value="Spt4"/>
    <property type="match status" value="1"/>
</dbReference>
<evidence type="ECO:0000259" key="6">
    <source>
        <dbReference type="SMART" id="SM01389"/>
    </source>
</evidence>
<dbReference type="PANTHER" id="PTHR12882:SF1">
    <property type="entry name" value="TRANSCRIPTION ELONGATION FACTOR SPT4"/>
    <property type="match status" value="1"/>
</dbReference>
<evidence type="ECO:0000256" key="2">
    <source>
        <dbReference type="ARBA" id="ARBA00010464"/>
    </source>
</evidence>
<gene>
    <name evidence="7" type="ORF">BMR1_01G00886</name>
</gene>
<feature type="domain" description="Spt4/RpoE2 zinc finger" evidence="6">
    <location>
        <begin position="61"/>
        <end position="137"/>
    </location>
</feature>
<dbReference type="PANTHER" id="PTHR12882">
    <property type="entry name" value="SUPPRESSOR OF TY 4"/>
    <property type="match status" value="1"/>
</dbReference>
<dbReference type="KEGG" id="bmic:BMR1_01G00886"/>
<dbReference type="AlphaFoldDB" id="A0A1N6LWH0"/>
<evidence type="ECO:0000313" key="8">
    <source>
        <dbReference type="Proteomes" id="UP000002899"/>
    </source>
</evidence>
<dbReference type="Gene3D" id="3.30.40.210">
    <property type="match status" value="1"/>
</dbReference>
<keyword evidence="4" id="KW-0539">Nucleus</keyword>
<name>A0A1N6LWH0_BABMR</name>
<dbReference type="FunFam" id="3.30.40.210:FF:000004">
    <property type="entry name" value="Transcription elongation factor SPT4"/>
    <property type="match status" value="1"/>
</dbReference>
<dbReference type="GO" id="GO:0032044">
    <property type="term" value="C:DSIF complex"/>
    <property type="evidence" value="ECO:0007669"/>
    <property type="project" value="TreeGrafter"/>
</dbReference>
<dbReference type="SMART" id="SM01389">
    <property type="entry name" value="Spt4"/>
    <property type="match status" value="1"/>
</dbReference>
<dbReference type="VEuPathDB" id="PiroplasmaDB:BMR1_01G00886"/>
<evidence type="ECO:0000256" key="5">
    <source>
        <dbReference type="SAM" id="MobiDB-lite"/>
    </source>
</evidence>
<dbReference type="GO" id="GO:0000993">
    <property type="term" value="F:RNA polymerase II complex binding"/>
    <property type="evidence" value="ECO:0007669"/>
    <property type="project" value="TreeGrafter"/>
</dbReference>
<reference evidence="7 8" key="2">
    <citation type="journal article" date="2013" name="PLoS ONE">
        <title>Whole genome mapping and re-organization of the nuclear and mitochondrial genomes of Babesia microti isolates.</title>
        <authorList>
            <person name="Cornillot E."/>
            <person name="Dassouli A."/>
            <person name="Garg A."/>
            <person name="Pachikara N."/>
            <person name="Randazzo S."/>
            <person name="Depoix D."/>
            <person name="Carcy B."/>
            <person name="Delbecq S."/>
            <person name="Frutos R."/>
            <person name="Silva J.C."/>
            <person name="Sutton R."/>
            <person name="Krause P.J."/>
            <person name="Mamoun C.B."/>
        </authorList>
    </citation>
    <scope>NUCLEOTIDE SEQUENCE [LARGE SCALE GENOMIC DNA]</scope>
    <source>
        <strain evidence="7 8">RI</strain>
    </source>
</reference>
<evidence type="ECO:0000313" key="7">
    <source>
        <dbReference type="EMBL" id="SIO73220.1"/>
    </source>
</evidence>
<feature type="compositionally biased region" description="Gly residues" evidence="5">
    <location>
        <begin position="1"/>
        <end position="10"/>
    </location>
</feature>
<dbReference type="Pfam" id="PF06093">
    <property type="entry name" value="Spt4"/>
    <property type="match status" value="1"/>
</dbReference>
<dbReference type="EMBL" id="FO082871">
    <property type="protein sequence ID" value="SIO73220.1"/>
    <property type="molecule type" value="Genomic_DNA"/>
</dbReference>
<dbReference type="GO" id="GO:0008270">
    <property type="term" value="F:zinc ion binding"/>
    <property type="evidence" value="ECO:0007669"/>
    <property type="project" value="InterPro"/>
</dbReference>
<organism evidence="7 8">
    <name type="scientific">Babesia microti (strain RI)</name>
    <dbReference type="NCBI Taxonomy" id="1133968"/>
    <lineage>
        <taxon>Eukaryota</taxon>
        <taxon>Sar</taxon>
        <taxon>Alveolata</taxon>
        <taxon>Apicomplexa</taxon>
        <taxon>Aconoidasida</taxon>
        <taxon>Piroplasmida</taxon>
        <taxon>Babesiidae</taxon>
        <taxon>Babesia</taxon>
    </lineage>
</organism>
<dbReference type="OrthoDB" id="248751at2759"/>
<dbReference type="InterPro" id="IPR022800">
    <property type="entry name" value="Spt4/RpoE2_Znf"/>
</dbReference>
<dbReference type="InterPro" id="IPR009287">
    <property type="entry name" value="Spt4"/>
</dbReference>
<reference evidence="7 8" key="3">
    <citation type="journal article" date="2016" name="Sci. Rep.">
        <title>Genome-wide diversity and gene expression profiling of Babesia microti isolates identify polymorphic genes that mediate host-pathogen interactions.</title>
        <authorList>
            <person name="Silva J.C."/>
            <person name="Cornillot E."/>
            <person name="McCracken C."/>
            <person name="Usmani-Brown S."/>
            <person name="Dwivedi A."/>
            <person name="Ifeonu O.O."/>
            <person name="Crabtree J."/>
            <person name="Gotia H.T."/>
            <person name="Virji A.Z."/>
            <person name="Reynes C."/>
            <person name="Colinge J."/>
            <person name="Kumar V."/>
            <person name="Lawres L."/>
            <person name="Pazzi J.E."/>
            <person name="Pablo J.V."/>
            <person name="Hung C."/>
            <person name="Brancato J."/>
            <person name="Kumari P."/>
            <person name="Orvis J."/>
            <person name="Tretina K."/>
            <person name="Chibucos M."/>
            <person name="Ott S."/>
            <person name="Sadzewicz L."/>
            <person name="Sengamalay N."/>
            <person name="Shetty A.C."/>
            <person name="Su Q."/>
            <person name="Tallon L."/>
            <person name="Fraser C.M."/>
            <person name="Frutos R."/>
            <person name="Molina D.M."/>
            <person name="Krause P.J."/>
            <person name="Ben Mamoun C."/>
        </authorList>
    </citation>
    <scope>NUCLEOTIDE SEQUENCE [LARGE SCALE GENOMIC DNA]</scope>
    <source>
        <strain evidence="7 8">RI</strain>
    </source>
</reference>
<keyword evidence="8" id="KW-1185">Reference proteome</keyword>
<dbReference type="Proteomes" id="UP000002899">
    <property type="component" value="Chromosome I"/>
</dbReference>
<evidence type="ECO:0000256" key="4">
    <source>
        <dbReference type="ARBA" id="ARBA00023242"/>
    </source>
</evidence>
<sequence>MGSDSEGGSGKSENFENGQNGFAQDEYEEFDQPSDGLIPKGYIKRAKDGNSLQDDKVVIKLRACISCRLILSEEQFYENGCGNCSHLQMDGDRRRMLDCTSANFSGLISVMNPKRSWAAKYNNLSNLIPGCYAITVAGQLPDSGQL</sequence>
<dbReference type="InterPro" id="IPR038510">
    <property type="entry name" value="Spt4_sf"/>
</dbReference>
<feature type="region of interest" description="Disordered" evidence="5">
    <location>
        <begin position="1"/>
        <end position="32"/>
    </location>
</feature>